<dbReference type="Gene3D" id="1.20.5.1030">
    <property type="entry name" value="Preprotein translocase secy subunit"/>
    <property type="match status" value="1"/>
</dbReference>
<dbReference type="RefSeq" id="WP_025251864.1">
    <property type="nucleotide sequence ID" value="NZ_CP004353.1"/>
</dbReference>
<comment type="subcellular location">
    <subcellularLocation>
        <location evidence="9">Cell membrane</location>
        <topology evidence="9">Single-pass membrane protein</topology>
    </subcellularLocation>
    <subcellularLocation>
        <location evidence="1">Membrane</location>
    </subcellularLocation>
</comment>
<dbReference type="Proteomes" id="UP000019222">
    <property type="component" value="Chromosome"/>
</dbReference>
<dbReference type="HOGENOM" id="CLU_113663_1_1_11"/>
<protein>
    <recommendedName>
        <fullName evidence="9">Protein translocase subunit SecE</fullName>
    </recommendedName>
</protein>
<dbReference type="PANTHER" id="PTHR33910:SF1">
    <property type="entry name" value="PROTEIN TRANSLOCASE SUBUNIT SECE"/>
    <property type="match status" value="1"/>
</dbReference>
<dbReference type="GO" id="GO:0006605">
    <property type="term" value="P:protein targeting"/>
    <property type="evidence" value="ECO:0007669"/>
    <property type="project" value="UniProtKB-UniRule"/>
</dbReference>
<dbReference type="EMBL" id="CP004353">
    <property type="protein sequence ID" value="AHI21803.1"/>
    <property type="molecule type" value="Genomic_DNA"/>
</dbReference>
<dbReference type="HAMAP" id="MF_00422">
    <property type="entry name" value="SecE"/>
    <property type="match status" value="1"/>
</dbReference>
<comment type="subunit">
    <text evidence="9">Component of the Sec protein translocase complex. Heterotrimer consisting of SecY, SecE and SecG subunits. The heterotrimers can form oligomers, although 1 heterotrimer is thought to be able to translocate proteins. Interacts with the ribosome. Interacts with SecDF, and other proteins may be involved. Interacts with SecA.</text>
</comment>
<dbReference type="InterPro" id="IPR001901">
    <property type="entry name" value="Translocase_SecE/Sec61-g"/>
</dbReference>
<dbReference type="Pfam" id="PF00584">
    <property type="entry name" value="SecE"/>
    <property type="match status" value="1"/>
</dbReference>
<evidence type="ECO:0000256" key="3">
    <source>
        <dbReference type="ARBA" id="ARBA00022475"/>
    </source>
</evidence>
<dbReference type="AlphaFoldDB" id="W5Y5M7"/>
<dbReference type="InterPro" id="IPR038379">
    <property type="entry name" value="SecE_sf"/>
</dbReference>
<evidence type="ECO:0000256" key="8">
    <source>
        <dbReference type="ARBA" id="ARBA00023136"/>
    </source>
</evidence>
<evidence type="ECO:0000256" key="7">
    <source>
        <dbReference type="ARBA" id="ARBA00023010"/>
    </source>
</evidence>
<evidence type="ECO:0000256" key="10">
    <source>
        <dbReference type="SAM" id="MobiDB-lite"/>
    </source>
</evidence>
<dbReference type="PANTHER" id="PTHR33910">
    <property type="entry name" value="PROTEIN TRANSLOCASE SUBUNIT SECE"/>
    <property type="match status" value="1"/>
</dbReference>
<dbReference type="GO" id="GO:0065002">
    <property type="term" value="P:intracellular protein transmembrane transport"/>
    <property type="evidence" value="ECO:0007669"/>
    <property type="project" value="UniProtKB-UniRule"/>
</dbReference>
<reference evidence="11 12" key="1">
    <citation type="submission" date="2013-02" db="EMBL/GenBank/DDBJ databases">
        <title>The complete genome sequence of Corynebacterium vitaeruminis DSM 20294.</title>
        <authorList>
            <person name="Ruckert C."/>
            <person name="Albersmeier A."/>
            <person name="Kalinowski J."/>
        </authorList>
    </citation>
    <scope>NUCLEOTIDE SEQUENCE [LARGE SCALE GENOMIC DNA]</scope>
    <source>
        <strain evidence="12">ATCC 10234</strain>
    </source>
</reference>
<keyword evidence="8 9" id="KW-0472">Membrane</keyword>
<feature type="region of interest" description="Disordered" evidence="10">
    <location>
        <begin position="1"/>
        <end position="46"/>
    </location>
</feature>
<comment type="function">
    <text evidence="9">Essential subunit of the Sec protein translocation channel SecYEG. Clamps together the 2 halves of SecY. May contact the channel plug during translocation.</text>
</comment>
<keyword evidence="2 9" id="KW-0813">Transport</keyword>
<keyword evidence="7 9" id="KW-0811">Translocation</keyword>
<dbReference type="NCBIfam" id="TIGR00964">
    <property type="entry name" value="secE_bact"/>
    <property type="match status" value="1"/>
</dbReference>
<keyword evidence="12" id="KW-1185">Reference proteome</keyword>
<dbReference type="GO" id="GO:0009306">
    <property type="term" value="P:protein secretion"/>
    <property type="evidence" value="ECO:0007669"/>
    <property type="project" value="UniProtKB-UniRule"/>
</dbReference>
<gene>
    <name evidence="9 11" type="primary">secE</name>
    <name evidence="11" type="ORF">B843_02055</name>
</gene>
<proteinExistence type="inferred from homology"/>
<keyword evidence="3 9" id="KW-1003">Cell membrane</keyword>
<dbReference type="InterPro" id="IPR005807">
    <property type="entry name" value="SecE_bac"/>
</dbReference>
<feature type="transmembrane region" description="Helical" evidence="9">
    <location>
        <begin position="72"/>
        <end position="97"/>
    </location>
</feature>
<evidence type="ECO:0000256" key="1">
    <source>
        <dbReference type="ARBA" id="ARBA00004370"/>
    </source>
</evidence>
<evidence type="ECO:0000256" key="5">
    <source>
        <dbReference type="ARBA" id="ARBA00022927"/>
    </source>
</evidence>
<dbReference type="KEGG" id="cvt:B843_02055"/>
<evidence type="ECO:0000256" key="2">
    <source>
        <dbReference type="ARBA" id="ARBA00022448"/>
    </source>
</evidence>
<organism evidence="11 12">
    <name type="scientific">Corynebacterium vitaeruminis DSM 20294</name>
    <dbReference type="NCBI Taxonomy" id="1224164"/>
    <lineage>
        <taxon>Bacteria</taxon>
        <taxon>Bacillati</taxon>
        <taxon>Actinomycetota</taxon>
        <taxon>Actinomycetes</taxon>
        <taxon>Mycobacteriales</taxon>
        <taxon>Corynebacteriaceae</taxon>
        <taxon>Corynebacterium</taxon>
    </lineage>
</organism>
<evidence type="ECO:0000313" key="12">
    <source>
        <dbReference type="Proteomes" id="UP000019222"/>
    </source>
</evidence>
<evidence type="ECO:0000256" key="9">
    <source>
        <dbReference type="HAMAP-Rule" id="MF_00422"/>
    </source>
</evidence>
<dbReference type="GO" id="GO:0008320">
    <property type="term" value="F:protein transmembrane transporter activity"/>
    <property type="evidence" value="ECO:0007669"/>
    <property type="project" value="UniProtKB-UniRule"/>
</dbReference>
<comment type="similarity">
    <text evidence="9">Belongs to the SecE/SEC61-gamma family.</text>
</comment>
<dbReference type="eggNOG" id="COG0690">
    <property type="taxonomic scope" value="Bacteria"/>
</dbReference>
<name>W5Y5M7_9CORY</name>
<dbReference type="GO" id="GO:0043952">
    <property type="term" value="P:protein transport by the Sec complex"/>
    <property type="evidence" value="ECO:0007669"/>
    <property type="project" value="UniProtKB-UniRule"/>
</dbReference>
<keyword evidence="4 9" id="KW-0812">Transmembrane</keyword>
<feature type="compositionally biased region" description="Basic and acidic residues" evidence="10">
    <location>
        <begin position="32"/>
        <end position="46"/>
    </location>
</feature>
<dbReference type="PATRIC" id="fig|1224164.3.peg.402"/>
<keyword evidence="6 9" id="KW-1133">Transmembrane helix</keyword>
<evidence type="ECO:0000256" key="6">
    <source>
        <dbReference type="ARBA" id="ARBA00022989"/>
    </source>
</evidence>
<accession>W5Y5M7</accession>
<dbReference type="GO" id="GO:0005886">
    <property type="term" value="C:plasma membrane"/>
    <property type="evidence" value="ECO:0007669"/>
    <property type="project" value="UniProtKB-SubCell"/>
</dbReference>
<keyword evidence="5 9" id="KW-0653">Protein transport</keyword>
<dbReference type="STRING" id="1224164.B843_02055"/>
<dbReference type="NCBIfam" id="NF005783">
    <property type="entry name" value="PRK07597.9-4"/>
    <property type="match status" value="1"/>
</dbReference>
<evidence type="ECO:0000256" key="4">
    <source>
        <dbReference type="ARBA" id="ARBA00022692"/>
    </source>
</evidence>
<sequence length="107" mass="11573">MSEEQPEKVGAAVRPTGKRQLAGVSTTTVSSDEAKKSIAKDSEEKKGNKVASFMPEVVQEMKKVIWPTLRQMISYTLITFGFLIVMTALVAGVDFVAGLGVEKILTP</sequence>
<evidence type="ECO:0000313" key="11">
    <source>
        <dbReference type="EMBL" id="AHI21803.1"/>
    </source>
</evidence>